<gene>
    <name evidence="3" type="ORF">OS493_010308</name>
</gene>
<reference evidence="3" key="1">
    <citation type="submission" date="2023-01" db="EMBL/GenBank/DDBJ databases">
        <title>Genome assembly of the deep-sea coral Lophelia pertusa.</title>
        <authorList>
            <person name="Herrera S."/>
            <person name="Cordes E."/>
        </authorList>
    </citation>
    <scope>NUCLEOTIDE SEQUENCE</scope>
    <source>
        <strain evidence="3">USNM1676648</strain>
        <tissue evidence="3">Polyp</tissue>
    </source>
</reference>
<feature type="region of interest" description="Disordered" evidence="1">
    <location>
        <begin position="60"/>
        <end position="80"/>
    </location>
</feature>
<evidence type="ECO:0000313" key="4">
    <source>
        <dbReference type="Proteomes" id="UP001163046"/>
    </source>
</evidence>
<evidence type="ECO:0000313" key="3">
    <source>
        <dbReference type="EMBL" id="KAJ7392657.1"/>
    </source>
</evidence>
<proteinExistence type="predicted"/>
<name>A0A9X0A3E6_9CNID</name>
<protein>
    <recommendedName>
        <fullName evidence="2">Origin recognition complex subunit 3 insertion domain-containing protein</fullName>
    </recommendedName>
</protein>
<sequence length="80" mass="9091">MSLLRVYSRDELLPLLQKCVDVLGSALENPETESHCQKLRESRDIIMGLLSQFDDLSGIQETQEQNSTSSQKEVLSNCYE</sequence>
<keyword evidence="4" id="KW-1185">Reference proteome</keyword>
<evidence type="ECO:0000259" key="2">
    <source>
        <dbReference type="Pfam" id="PF19675"/>
    </source>
</evidence>
<evidence type="ECO:0000256" key="1">
    <source>
        <dbReference type="SAM" id="MobiDB-lite"/>
    </source>
</evidence>
<feature type="domain" description="Origin recognition complex subunit 3 insertion" evidence="2">
    <location>
        <begin position="2"/>
        <end position="74"/>
    </location>
</feature>
<dbReference type="EMBL" id="MU825400">
    <property type="protein sequence ID" value="KAJ7392657.1"/>
    <property type="molecule type" value="Genomic_DNA"/>
</dbReference>
<feature type="compositionally biased region" description="Low complexity" evidence="1">
    <location>
        <begin position="60"/>
        <end position="71"/>
    </location>
</feature>
<dbReference type="Pfam" id="PF19675">
    <property type="entry name" value="ORC3_ins"/>
    <property type="match status" value="1"/>
</dbReference>
<dbReference type="InterPro" id="IPR045663">
    <property type="entry name" value="ORC3_ins"/>
</dbReference>
<dbReference type="AlphaFoldDB" id="A0A9X0A3E6"/>
<dbReference type="Proteomes" id="UP001163046">
    <property type="component" value="Unassembled WGS sequence"/>
</dbReference>
<comment type="caution">
    <text evidence="3">The sequence shown here is derived from an EMBL/GenBank/DDBJ whole genome shotgun (WGS) entry which is preliminary data.</text>
</comment>
<accession>A0A9X0A3E6</accession>
<organism evidence="3 4">
    <name type="scientific">Desmophyllum pertusum</name>
    <dbReference type="NCBI Taxonomy" id="174260"/>
    <lineage>
        <taxon>Eukaryota</taxon>
        <taxon>Metazoa</taxon>
        <taxon>Cnidaria</taxon>
        <taxon>Anthozoa</taxon>
        <taxon>Hexacorallia</taxon>
        <taxon>Scleractinia</taxon>
        <taxon>Caryophylliina</taxon>
        <taxon>Caryophylliidae</taxon>
        <taxon>Desmophyllum</taxon>
    </lineage>
</organism>